<sequence length="119" mass="13220">MPGASAIRRRRSGCHYPLETEREANCICQLLASLWATNRRHVIGGYAAAVKLRRASNARDALDIQIAPRLVWSCCQARQPPDPESSATCEPVVVHLPVQTPLVAAYTSSGDDWKLRRIR</sequence>
<dbReference type="AlphaFoldDB" id="A0A179FKU2"/>
<organism evidence="1 2">
    <name type="scientific">Purpureocillium lilacinum</name>
    <name type="common">Paecilomyces lilacinus</name>
    <dbReference type="NCBI Taxonomy" id="33203"/>
    <lineage>
        <taxon>Eukaryota</taxon>
        <taxon>Fungi</taxon>
        <taxon>Dikarya</taxon>
        <taxon>Ascomycota</taxon>
        <taxon>Pezizomycotina</taxon>
        <taxon>Sordariomycetes</taxon>
        <taxon>Hypocreomycetidae</taxon>
        <taxon>Hypocreales</taxon>
        <taxon>Ophiocordycipitaceae</taxon>
        <taxon>Purpureocillium</taxon>
    </lineage>
</organism>
<dbReference type="Proteomes" id="UP000078240">
    <property type="component" value="Unassembled WGS sequence"/>
</dbReference>
<accession>A0A179FKU2</accession>
<reference evidence="1 2" key="1">
    <citation type="submission" date="2016-01" db="EMBL/GenBank/DDBJ databases">
        <title>Biosynthesis of antibiotic leucinostatins and their inhibition on Phytophthora in bio-control Purpureocillium lilacinum.</title>
        <authorList>
            <person name="Wang G."/>
            <person name="Liu Z."/>
            <person name="Lin R."/>
            <person name="Li E."/>
            <person name="Mao Z."/>
            <person name="Ling J."/>
            <person name="Yin W."/>
            <person name="Xie B."/>
        </authorList>
    </citation>
    <scope>NUCLEOTIDE SEQUENCE [LARGE SCALE GENOMIC DNA]</scope>
    <source>
        <strain evidence="1">PLBJ-1</strain>
    </source>
</reference>
<evidence type="ECO:0000313" key="2">
    <source>
        <dbReference type="Proteomes" id="UP000078240"/>
    </source>
</evidence>
<proteinExistence type="predicted"/>
<gene>
    <name evidence="1" type="ORF">VFPBJ_11161</name>
</gene>
<protein>
    <submittedName>
        <fullName evidence="1">Uncharacterized protein</fullName>
    </submittedName>
</protein>
<dbReference type="EMBL" id="LSBH01000014">
    <property type="protein sequence ID" value="OAQ65629.1"/>
    <property type="molecule type" value="Genomic_DNA"/>
</dbReference>
<evidence type="ECO:0000313" key="1">
    <source>
        <dbReference type="EMBL" id="OAQ65629.1"/>
    </source>
</evidence>
<comment type="caution">
    <text evidence="1">The sequence shown here is derived from an EMBL/GenBank/DDBJ whole genome shotgun (WGS) entry which is preliminary data.</text>
</comment>
<name>A0A179FKU2_PURLI</name>